<evidence type="ECO:0000256" key="1">
    <source>
        <dbReference type="SAM" id="MobiDB-lite"/>
    </source>
</evidence>
<protein>
    <submittedName>
        <fullName evidence="2">Uncharacterized protein</fullName>
    </submittedName>
</protein>
<sequence length="169" mass="18732">MLASALRSVGSDAVRLLSMSGIPHVATFQCMNKPPELTIILSNAAQITFAHSTPLNCATFASSAATSNPEEETKVPRTKVMEEILQKYGPMNSAECWDKAKEAGFESKNHMKDVLLWLKKQGRIHAMRPLPPVPDGRPEQQKKVNRQDKGPFRYAFGPKPLWSGIEEEA</sequence>
<evidence type="ECO:0000313" key="2">
    <source>
        <dbReference type="EMBL" id="KAK3242093.1"/>
    </source>
</evidence>
<evidence type="ECO:0000313" key="3">
    <source>
        <dbReference type="Proteomes" id="UP001190700"/>
    </source>
</evidence>
<organism evidence="2 3">
    <name type="scientific">Cymbomonas tetramitiformis</name>
    <dbReference type="NCBI Taxonomy" id="36881"/>
    <lineage>
        <taxon>Eukaryota</taxon>
        <taxon>Viridiplantae</taxon>
        <taxon>Chlorophyta</taxon>
        <taxon>Pyramimonadophyceae</taxon>
        <taxon>Pyramimonadales</taxon>
        <taxon>Pyramimonadaceae</taxon>
        <taxon>Cymbomonas</taxon>
    </lineage>
</organism>
<dbReference type="Proteomes" id="UP001190700">
    <property type="component" value="Unassembled WGS sequence"/>
</dbReference>
<dbReference type="EMBL" id="LGRX02033238">
    <property type="protein sequence ID" value="KAK3242093.1"/>
    <property type="molecule type" value="Genomic_DNA"/>
</dbReference>
<comment type="caution">
    <text evidence="2">The sequence shown here is derived from an EMBL/GenBank/DDBJ whole genome shotgun (WGS) entry which is preliminary data.</text>
</comment>
<accession>A0AAE0EV85</accession>
<name>A0AAE0EV85_9CHLO</name>
<feature type="region of interest" description="Disordered" evidence="1">
    <location>
        <begin position="127"/>
        <end position="169"/>
    </location>
</feature>
<gene>
    <name evidence="2" type="ORF">CYMTET_48196</name>
</gene>
<keyword evidence="3" id="KW-1185">Reference proteome</keyword>
<feature type="compositionally biased region" description="Basic and acidic residues" evidence="1">
    <location>
        <begin position="136"/>
        <end position="151"/>
    </location>
</feature>
<dbReference type="AlphaFoldDB" id="A0AAE0EV85"/>
<proteinExistence type="predicted"/>
<reference evidence="2 3" key="1">
    <citation type="journal article" date="2015" name="Genome Biol. Evol.">
        <title>Comparative Genomics of a Bacterivorous Green Alga Reveals Evolutionary Causalities and Consequences of Phago-Mixotrophic Mode of Nutrition.</title>
        <authorList>
            <person name="Burns J.A."/>
            <person name="Paasch A."/>
            <person name="Narechania A."/>
            <person name="Kim E."/>
        </authorList>
    </citation>
    <scope>NUCLEOTIDE SEQUENCE [LARGE SCALE GENOMIC DNA]</scope>
    <source>
        <strain evidence="2 3">PLY_AMNH</strain>
    </source>
</reference>